<reference evidence="2" key="1">
    <citation type="journal article" date="2017" name="Genome Biol. Evol.">
        <title>Comparative Genomic Analysis Identifies a Campylobacter Clade Deficient in Selenium Metabolism.</title>
        <authorList>
            <person name="Miller W.G."/>
            <person name="Yee E."/>
            <person name="Lopes B.S."/>
            <person name="Chapman M.H."/>
            <person name="Huynh S."/>
            <person name="Bono J.L."/>
            <person name="Parker C.T."/>
            <person name="Strachan N.J.C."/>
            <person name="Forbes K.J."/>
        </authorList>
    </citation>
    <scope>NUCLEOTIDE SEQUENCE [LARGE SCALE GENOMIC DNA]</scope>
    <source>
        <strain evidence="2">NCTC 13004</strain>
    </source>
</reference>
<evidence type="ECO:0000313" key="2">
    <source>
        <dbReference type="Proteomes" id="UP000202031"/>
    </source>
</evidence>
<gene>
    <name evidence="1" type="ORF">CLAN_1207</name>
</gene>
<reference evidence="2" key="2">
    <citation type="journal article" date="2017" name="Genome Biol. Evol.">
        <title>Comparative genomic analysis identifies a Campylobacter clade deficient in selenium metabolism.</title>
        <authorList>
            <person name="Miller W.G."/>
            <person name="Yee E."/>
            <person name="Lopes B.S."/>
            <person name="Chapman M.H."/>
            <person name="Huynh S."/>
            <person name="Bono J.L."/>
            <person name="Parker C.T."/>
            <person name="Strachan N.J.C."/>
            <person name="Forbes K.J."/>
        </authorList>
    </citation>
    <scope>NUCLEOTIDE SEQUENCE [LARGE SCALE GENOMIC DNA]</scope>
    <source>
        <strain evidence="2">NCTC 13004</strain>
    </source>
</reference>
<name>A0A1X9SNW1_9BACT</name>
<dbReference type="KEGG" id="clx:CLAN_1207"/>
<dbReference type="AlphaFoldDB" id="A0A1X9SNW1"/>
<protein>
    <recommendedName>
        <fullName evidence="3">Periplasmic protein</fullName>
    </recommendedName>
</protein>
<accession>A0A1X9SNW1</accession>
<dbReference type="EMBL" id="CP015578">
    <property type="protein sequence ID" value="ARQ97931.1"/>
    <property type="molecule type" value="Genomic_DNA"/>
</dbReference>
<dbReference type="GeneID" id="46921675"/>
<organism evidence="1 2">
    <name type="scientific">Campylobacter lanienae NCTC 13004</name>
    <dbReference type="NCBI Taxonomy" id="1031753"/>
    <lineage>
        <taxon>Bacteria</taxon>
        <taxon>Pseudomonadati</taxon>
        <taxon>Campylobacterota</taxon>
        <taxon>Epsilonproteobacteria</taxon>
        <taxon>Campylobacterales</taxon>
        <taxon>Campylobacteraceae</taxon>
        <taxon>Campylobacter</taxon>
    </lineage>
</organism>
<dbReference type="RefSeq" id="WP_096015244.1">
    <property type="nucleotide sequence ID" value="NZ_CP015578.1"/>
</dbReference>
<evidence type="ECO:0000313" key="1">
    <source>
        <dbReference type="EMBL" id="ARQ97931.1"/>
    </source>
</evidence>
<sequence length="146" mass="16329">MKKILYIISAIILGGVFAFIANSSDNQIQKISADSNITCDLNSQDCIVNHNGDSITFSFYPRPLEAMAPLTLKVNGLKNEYKNLNARIYGLNMDMGTIKANLENRGDIYAGSVVLSSCVVEVMNYRLELYDKDKPLGIYIDFNLKY</sequence>
<evidence type="ECO:0008006" key="3">
    <source>
        <dbReference type="Google" id="ProtNLM"/>
    </source>
</evidence>
<dbReference type="Proteomes" id="UP000202031">
    <property type="component" value="Chromosome"/>
</dbReference>
<proteinExistence type="predicted"/>